<evidence type="ECO:0000313" key="4">
    <source>
        <dbReference type="Proteomes" id="UP000782610"/>
    </source>
</evidence>
<evidence type="ECO:0000259" key="2">
    <source>
        <dbReference type="PROSITE" id="PS50883"/>
    </source>
</evidence>
<dbReference type="Pfam" id="PF00563">
    <property type="entry name" value="EAL"/>
    <property type="match status" value="1"/>
</dbReference>
<dbReference type="Proteomes" id="UP000782610">
    <property type="component" value="Unassembled WGS sequence"/>
</dbReference>
<dbReference type="Gene3D" id="3.20.20.450">
    <property type="entry name" value="EAL domain"/>
    <property type="match status" value="1"/>
</dbReference>
<dbReference type="InterPro" id="IPR035919">
    <property type="entry name" value="EAL_sf"/>
</dbReference>
<organism evidence="3 4">
    <name type="scientific">Devosia nanyangense</name>
    <dbReference type="NCBI Taxonomy" id="1228055"/>
    <lineage>
        <taxon>Bacteria</taxon>
        <taxon>Pseudomonadati</taxon>
        <taxon>Pseudomonadota</taxon>
        <taxon>Alphaproteobacteria</taxon>
        <taxon>Hyphomicrobiales</taxon>
        <taxon>Devosiaceae</taxon>
        <taxon>Devosia</taxon>
    </lineage>
</organism>
<dbReference type="PROSITE" id="PS50883">
    <property type="entry name" value="EAL"/>
    <property type="match status" value="1"/>
</dbReference>
<reference evidence="3" key="1">
    <citation type="submission" date="2020-07" db="EMBL/GenBank/DDBJ databases">
        <title>Huge and variable diversity of episymbiotic CPR bacteria and DPANN archaea in groundwater ecosystems.</title>
        <authorList>
            <person name="He C.Y."/>
            <person name="Keren R."/>
            <person name="Whittaker M."/>
            <person name="Farag I.F."/>
            <person name="Doudna J."/>
            <person name="Cate J.H.D."/>
            <person name="Banfield J.F."/>
        </authorList>
    </citation>
    <scope>NUCLEOTIDE SEQUENCE</scope>
    <source>
        <strain evidence="3">NC_groundwater_1586_Pr3_B-0.1um_66_15</strain>
    </source>
</reference>
<feature type="region of interest" description="Disordered" evidence="1">
    <location>
        <begin position="260"/>
        <end position="285"/>
    </location>
</feature>
<dbReference type="CDD" id="cd01948">
    <property type="entry name" value="EAL"/>
    <property type="match status" value="1"/>
</dbReference>
<feature type="compositionally biased region" description="Basic and acidic residues" evidence="1">
    <location>
        <begin position="274"/>
        <end position="285"/>
    </location>
</feature>
<comment type="caution">
    <text evidence="3">The sequence shown here is derived from an EMBL/GenBank/DDBJ whole genome shotgun (WGS) entry which is preliminary data.</text>
</comment>
<dbReference type="GO" id="GO:0071111">
    <property type="term" value="F:cyclic-guanylate-specific phosphodiesterase activity"/>
    <property type="evidence" value="ECO:0007669"/>
    <property type="project" value="InterPro"/>
</dbReference>
<accession>A0A933L6V7</accession>
<evidence type="ECO:0000256" key="1">
    <source>
        <dbReference type="SAM" id="MobiDB-lite"/>
    </source>
</evidence>
<dbReference type="EMBL" id="JACRAF010000068">
    <property type="protein sequence ID" value="MBI4924093.1"/>
    <property type="molecule type" value="Genomic_DNA"/>
</dbReference>
<evidence type="ECO:0000313" key="3">
    <source>
        <dbReference type="EMBL" id="MBI4924093.1"/>
    </source>
</evidence>
<feature type="domain" description="EAL" evidence="2">
    <location>
        <begin position="1"/>
        <end position="243"/>
    </location>
</feature>
<sequence length="285" mass="30668">MFSTSNDDFVALHYQPMAARHGRIVGMEALMRWHHRERGPISPEAFIPIFEHSGAIVPLSRWALGQACRDAASWRQPLLVAVDLSSIQIDEEDLPALVSAELARSGLAPHRLELEVMATALASDARRIAATMTRLRTLGVGLTLADFGAGDAGPTRLRKYPFSKLKIARGLVAGIEASASARSIIHMAVELGHSLGLSVAAEGIETPAQLAFLEDQGCDWMQGYFIGRPAPIEALGELTGNTDRPAGVSAPTYAFAATGWTNPPFAPPEPATSRVDEGRFRHART</sequence>
<dbReference type="SMART" id="SM00052">
    <property type="entry name" value="EAL"/>
    <property type="match status" value="1"/>
</dbReference>
<dbReference type="AlphaFoldDB" id="A0A933L6V7"/>
<dbReference type="InterPro" id="IPR050706">
    <property type="entry name" value="Cyclic-di-GMP_PDE-like"/>
</dbReference>
<dbReference type="PANTHER" id="PTHR33121">
    <property type="entry name" value="CYCLIC DI-GMP PHOSPHODIESTERASE PDEF"/>
    <property type="match status" value="1"/>
</dbReference>
<gene>
    <name evidence="3" type="ORF">HY834_20350</name>
</gene>
<dbReference type="SUPFAM" id="SSF141868">
    <property type="entry name" value="EAL domain-like"/>
    <property type="match status" value="1"/>
</dbReference>
<proteinExistence type="predicted"/>
<name>A0A933L6V7_9HYPH</name>
<dbReference type="PANTHER" id="PTHR33121:SF71">
    <property type="entry name" value="OXYGEN SENSOR PROTEIN DOSP"/>
    <property type="match status" value="1"/>
</dbReference>
<dbReference type="InterPro" id="IPR001633">
    <property type="entry name" value="EAL_dom"/>
</dbReference>
<protein>
    <submittedName>
        <fullName evidence="3">EAL domain-containing protein</fullName>
    </submittedName>
</protein>